<dbReference type="RefSeq" id="WP_187787258.1">
    <property type="nucleotide sequence ID" value="NZ_JACTVA010000114.1"/>
</dbReference>
<reference evidence="1 2" key="1">
    <citation type="journal article" date="2013" name="Int. J. Syst. Evol. Microbiol.">
        <title>Roseomonas aerophila sp. nov., isolated from air.</title>
        <authorList>
            <person name="Kim S.J."/>
            <person name="Weon H.Y."/>
            <person name="Ahn J.H."/>
            <person name="Hong S.B."/>
            <person name="Seok S.J."/>
            <person name="Whang K.S."/>
            <person name="Kwon S.W."/>
        </authorList>
    </citation>
    <scope>NUCLEOTIDE SEQUENCE [LARGE SCALE GENOMIC DNA]</scope>
    <source>
        <strain evidence="1 2">NBRC 108923</strain>
    </source>
</reference>
<gene>
    <name evidence="1" type="ORF">IBL26_25260</name>
</gene>
<keyword evidence="2" id="KW-1185">Reference proteome</keyword>
<organism evidence="1 2">
    <name type="scientific">Teichococcus aerophilus</name>
    <dbReference type="NCBI Taxonomy" id="1224513"/>
    <lineage>
        <taxon>Bacteria</taxon>
        <taxon>Pseudomonadati</taxon>
        <taxon>Pseudomonadota</taxon>
        <taxon>Alphaproteobacteria</taxon>
        <taxon>Acetobacterales</taxon>
        <taxon>Roseomonadaceae</taxon>
        <taxon>Roseomonas</taxon>
    </lineage>
</organism>
<dbReference type="EMBL" id="JACTVA010000114">
    <property type="protein sequence ID" value="MBC9210153.1"/>
    <property type="molecule type" value="Genomic_DNA"/>
</dbReference>
<evidence type="ECO:0000313" key="1">
    <source>
        <dbReference type="EMBL" id="MBC9210153.1"/>
    </source>
</evidence>
<protein>
    <submittedName>
        <fullName evidence="1">Uncharacterized protein</fullName>
    </submittedName>
</protein>
<accession>A0ABR7RV14</accession>
<proteinExistence type="predicted"/>
<dbReference type="Proteomes" id="UP000626026">
    <property type="component" value="Unassembled WGS sequence"/>
</dbReference>
<evidence type="ECO:0000313" key="2">
    <source>
        <dbReference type="Proteomes" id="UP000626026"/>
    </source>
</evidence>
<comment type="caution">
    <text evidence="1">The sequence shown here is derived from an EMBL/GenBank/DDBJ whole genome shotgun (WGS) entry which is preliminary data.</text>
</comment>
<name>A0ABR7RV14_9PROT</name>
<sequence>MVADVVVPISIGELVDKLTILELKRDRIQDAGKRAEVLEELGALERIFAPILAAAPPEAAEMVGRLRAVNGTLWTIEDDIRDCERRQDFGADFVRLARSVYITNDERAALKRSLSLLLGSRFAEVKSYAPYA</sequence>